<dbReference type="InterPro" id="IPR000092">
    <property type="entry name" value="Polyprenyl_synt"/>
</dbReference>
<evidence type="ECO:0000313" key="7">
    <source>
        <dbReference type="EMBL" id="MBK1790649.1"/>
    </source>
</evidence>
<comment type="caution">
    <text evidence="7">The sequence shown here is derived from an EMBL/GenBank/DDBJ whole genome shotgun (WGS) entry which is preliminary data.</text>
</comment>
<dbReference type="InterPro" id="IPR008949">
    <property type="entry name" value="Isoprenoid_synthase_dom_sf"/>
</dbReference>
<keyword evidence="5" id="KW-0460">Magnesium</keyword>
<evidence type="ECO:0000256" key="1">
    <source>
        <dbReference type="ARBA" id="ARBA00001946"/>
    </source>
</evidence>
<dbReference type="Pfam" id="PF00348">
    <property type="entry name" value="polyprenyl_synt"/>
    <property type="match status" value="1"/>
</dbReference>
<dbReference type="PANTHER" id="PTHR12001:SF69">
    <property type="entry name" value="ALL TRANS-POLYPRENYL-DIPHOSPHATE SYNTHASE PDSS1"/>
    <property type="match status" value="1"/>
</dbReference>
<dbReference type="AlphaFoldDB" id="A0A8J7SIJ4"/>
<protein>
    <submittedName>
        <fullName evidence="7">Polyprenyl synthetase family protein</fullName>
    </submittedName>
</protein>
<sequence length="336" mass="36982">MALIRTSKNKHQLPVNLVRKELKVVEAQIRQQVEGFDPGVAPYIDYICNTSGKRLRPVLAILAGAAAGGKNTEDHIKIGVILELIHMATLVHDDIIDGADTRRKVPTANAKWGNGMAVLLGDALFSHSLMLATEFGSIDICSKVGKASREVCEGEVIQTQRRFDLTLSKAEYFRIIEMKTGALFAAAAGIAGALSGASEDAEEKLYQYGLKLGTAYQIYDDVLDLVGDEEEVGKTLRTDLEKGKLTLPMLNLLEVANKEQRDKLNKRIIEQKPLDLHVLVGIAEYEGAVESAIDTAIQLLVEAREGLKLVLPENKYRDGLDQVTLYLEQLINDCRK</sequence>
<keyword evidence="8" id="KW-1185">Reference proteome</keyword>
<gene>
    <name evidence="7" type="ORF">JIN82_05710</name>
</gene>
<proteinExistence type="inferred from homology"/>
<dbReference type="GO" id="GO:0046872">
    <property type="term" value="F:metal ion binding"/>
    <property type="evidence" value="ECO:0007669"/>
    <property type="project" value="UniProtKB-KW"/>
</dbReference>
<keyword evidence="4" id="KW-0479">Metal-binding</keyword>
<evidence type="ECO:0000256" key="4">
    <source>
        <dbReference type="ARBA" id="ARBA00022723"/>
    </source>
</evidence>
<dbReference type="GO" id="GO:0008299">
    <property type="term" value="P:isoprenoid biosynthetic process"/>
    <property type="evidence" value="ECO:0007669"/>
    <property type="project" value="InterPro"/>
</dbReference>
<dbReference type="GO" id="GO:0004659">
    <property type="term" value="F:prenyltransferase activity"/>
    <property type="evidence" value="ECO:0007669"/>
    <property type="project" value="InterPro"/>
</dbReference>
<dbReference type="PANTHER" id="PTHR12001">
    <property type="entry name" value="GERANYLGERANYL PYROPHOSPHATE SYNTHASE"/>
    <property type="match status" value="1"/>
</dbReference>
<dbReference type="InterPro" id="IPR033749">
    <property type="entry name" value="Polyprenyl_synt_CS"/>
</dbReference>
<dbReference type="RefSeq" id="WP_200310678.1">
    <property type="nucleotide sequence ID" value="NZ_JAENIM010000029.1"/>
</dbReference>
<dbReference type="Gene3D" id="1.10.600.10">
    <property type="entry name" value="Farnesyl Diphosphate Synthase"/>
    <property type="match status" value="1"/>
</dbReference>
<evidence type="ECO:0000256" key="6">
    <source>
        <dbReference type="RuleBase" id="RU004466"/>
    </source>
</evidence>
<dbReference type="SFLD" id="SFLDS00005">
    <property type="entry name" value="Isoprenoid_Synthase_Type_I"/>
    <property type="match status" value="1"/>
</dbReference>
<dbReference type="Proteomes" id="UP000624703">
    <property type="component" value="Unassembled WGS sequence"/>
</dbReference>
<comment type="cofactor">
    <cofactor evidence="1">
        <name>Mg(2+)</name>
        <dbReference type="ChEBI" id="CHEBI:18420"/>
    </cofactor>
</comment>
<organism evidence="7 8">
    <name type="scientific">Persicirhabdus sediminis</name>
    <dbReference type="NCBI Taxonomy" id="454144"/>
    <lineage>
        <taxon>Bacteria</taxon>
        <taxon>Pseudomonadati</taxon>
        <taxon>Verrucomicrobiota</taxon>
        <taxon>Verrucomicrobiia</taxon>
        <taxon>Verrucomicrobiales</taxon>
        <taxon>Verrucomicrobiaceae</taxon>
        <taxon>Persicirhabdus</taxon>
    </lineage>
</organism>
<keyword evidence="3 6" id="KW-0808">Transferase</keyword>
<evidence type="ECO:0000256" key="2">
    <source>
        <dbReference type="ARBA" id="ARBA00006706"/>
    </source>
</evidence>
<dbReference type="CDD" id="cd00685">
    <property type="entry name" value="Trans_IPPS_HT"/>
    <property type="match status" value="1"/>
</dbReference>
<dbReference type="PROSITE" id="PS00444">
    <property type="entry name" value="POLYPRENYL_SYNTHASE_2"/>
    <property type="match status" value="1"/>
</dbReference>
<accession>A0A8J7SIJ4</accession>
<evidence type="ECO:0000256" key="3">
    <source>
        <dbReference type="ARBA" id="ARBA00022679"/>
    </source>
</evidence>
<comment type="similarity">
    <text evidence="2 6">Belongs to the FPP/GGPP synthase family.</text>
</comment>
<dbReference type="SUPFAM" id="SSF48576">
    <property type="entry name" value="Terpenoid synthases"/>
    <property type="match status" value="1"/>
</dbReference>
<evidence type="ECO:0000256" key="5">
    <source>
        <dbReference type="ARBA" id="ARBA00022842"/>
    </source>
</evidence>
<name>A0A8J7SIJ4_9BACT</name>
<dbReference type="EMBL" id="JAENIM010000029">
    <property type="protein sequence ID" value="MBK1790649.1"/>
    <property type="molecule type" value="Genomic_DNA"/>
</dbReference>
<reference evidence="7" key="1">
    <citation type="submission" date="2021-01" db="EMBL/GenBank/DDBJ databases">
        <title>Modified the classification status of verrucomicrobia.</title>
        <authorList>
            <person name="Feng X."/>
        </authorList>
    </citation>
    <scope>NUCLEOTIDE SEQUENCE</scope>
    <source>
        <strain evidence="7">_KCTC 22039</strain>
    </source>
</reference>
<evidence type="ECO:0000313" key="8">
    <source>
        <dbReference type="Proteomes" id="UP000624703"/>
    </source>
</evidence>